<dbReference type="GO" id="GO:0051082">
    <property type="term" value="F:unfolded protein binding"/>
    <property type="evidence" value="ECO:0007669"/>
    <property type="project" value="InterPro"/>
</dbReference>
<protein>
    <recommendedName>
        <fullName evidence="6">Protein-export protein SecB</fullName>
    </recommendedName>
</protein>
<dbReference type="Gene3D" id="3.10.420.10">
    <property type="entry name" value="SecB-like"/>
    <property type="match status" value="1"/>
</dbReference>
<accession>A0A933L1E6</accession>
<name>A0A933L1E6_9HYPH</name>
<keyword evidence="5 6" id="KW-0143">Chaperone</keyword>
<dbReference type="GO" id="GO:0005737">
    <property type="term" value="C:cytoplasm"/>
    <property type="evidence" value="ECO:0007669"/>
    <property type="project" value="UniProtKB-SubCell"/>
</dbReference>
<evidence type="ECO:0000256" key="4">
    <source>
        <dbReference type="ARBA" id="ARBA00023010"/>
    </source>
</evidence>
<keyword evidence="4 6" id="KW-0811">Translocation</keyword>
<dbReference type="InterPro" id="IPR003708">
    <property type="entry name" value="SecB"/>
</dbReference>
<sequence>MADETVANANAQANAPSFNLIGQYIRDMSFENPGAPGSIMMGGANPNFSVGINVGVKKQADDIYAVEITLNAKAEREKAVLFNVELVYGGVFRMKNIPENQLAPLLLVECPRLIFPFARQVLATITQQGGFPPLMMEPVDFNAIYLQNLKSLQAAQAAGQTPDGSATPQVTN</sequence>
<dbReference type="NCBIfam" id="TIGR00809">
    <property type="entry name" value="secB"/>
    <property type="match status" value="1"/>
</dbReference>
<dbReference type="HAMAP" id="MF_00821">
    <property type="entry name" value="SecB"/>
    <property type="match status" value="1"/>
</dbReference>
<dbReference type="InterPro" id="IPR035958">
    <property type="entry name" value="SecB-like_sf"/>
</dbReference>
<organism evidence="7 8">
    <name type="scientific">Devosia nanyangense</name>
    <dbReference type="NCBI Taxonomy" id="1228055"/>
    <lineage>
        <taxon>Bacteria</taxon>
        <taxon>Pseudomonadati</taxon>
        <taxon>Pseudomonadota</taxon>
        <taxon>Alphaproteobacteria</taxon>
        <taxon>Hyphomicrobiales</taxon>
        <taxon>Devosiaceae</taxon>
        <taxon>Devosia</taxon>
    </lineage>
</organism>
<comment type="subcellular location">
    <subcellularLocation>
        <location evidence="6">Cytoplasm</location>
    </subcellularLocation>
</comment>
<dbReference type="PANTHER" id="PTHR36918">
    <property type="match status" value="1"/>
</dbReference>
<dbReference type="Proteomes" id="UP000782610">
    <property type="component" value="Unassembled WGS sequence"/>
</dbReference>
<dbReference type="SUPFAM" id="SSF54611">
    <property type="entry name" value="SecB-like"/>
    <property type="match status" value="1"/>
</dbReference>
<evidence type="ECO:0000256" key="6">
    <source>
        <dbReference type="HAMAP-Rule" id="MF_00821"/>
    </source>
</evidence>
<dbReference type="GO" id="GO:0015031">
    <property type="term" value="P:protein transport"/>
    <property type="evidence" value="ECO:0007669"/>
    <property type="project" value="UniProtKB-UniRule"/>
</dbReference>
<gene>
    <name evidence="6 7" type="primary">secB</name>
    <name evidence="7" type="ORF">HY834_10645</name>
</gene>
<dbReference type="AlphaFoldDB" id="A0A933L1E6"/>
<comment type="function">
    <text evidence="6">One of the proteins required for the normal export of preproteins out of the cell cytoplasm. It is a molecular chaperone that binds to a subset of precursor proteins, maintaining them in a translocation-competent state. It also specifically binds to its receptor SecA.</text>
</comment>
<comment type="similarity">
    <text evidence="1 6">Belongs to the SecB family.</text>
</comment>
<dbReference type="EMBL" id="JACRAF010000028">
    <property type="protein sequence ID" value="MBI4922198.1"/>
    <property type="molecule type" value="Genomic_DNA"/>
</dbReference>
<evidence type="ECO:0000256" key="3">
    <source>
        <dbReference type="ARBA" id="ARBA00022927"/>
    </source>
</evidence>
<evidence type="ECO:0000256" key="1">
    <source>
        <dbReference type="ARBA" id="ARBA00009990"/>
    </source>
</evidence>
<reference evidence="7" key="1">
    <citation type="submission" date="2020-07" db="EMBL/GenBank/DDBJ databases">
        <title>Huge and variable diversity of episymbiotic CPR bacteria and DPANN archaea in groundwater ecosystems.</title>
        <authorList>
            <person name="He C.Y."/>
            <person name="Keren R."/>
            <person name="Whittaker M."/>
            <person name="Farag I.F."/>
            <person name="Doudna J."/>
            <person name="Cate J.H.D."/>
            <person name="Banfield J.F."/>
        </authorList>
    </citation>
    <scope>NUCLEOTIDE SEQUENCE</scope>
    <source>
        <strain evidence="7">NC_groundwater_1586_Pr3_B-0.1um_66_15</strain>
    </source>
</reference>
<evidence type="ECO:0000256" key="5">
    <source>
        <dbReference type="ARBA" id="ARBA00023186"/>
    </source>
</evidence>
<keyword evidence="2 6" id="KW-0813">Transport</keyword>
<evidence type="ECO:0000313" key="8">
    <source>
        <dbReference type="Proteomes" id="UP000782610"/>
    </source>
</evidence>
<keyword evidence="3 6" id="KW-0653">Protein transport</keyword>
<dbReference type="NCBIfam" id="NF004392">
    <property type="entry name" value="PRK05751.1-3"/>
    <property type="match status" value="1"/>
</dbReference>
<dbReference type="GO" id="GO:0051262">
    <property type="term" value="P:protein tetramerization"/>
    <property type="evidence" value="ECO:0007669"/>
    <property type="project" value="InterPro"/>
</dbReference>
<evidence type="ECO:0000313" key="7">
    <source>
        <dbReference type="EMBL" id="MBI4922198.1"/>
    </source>
</evidence>
<dbReference type="Pfam" id="PF02556">
    <property type="entry name" value="SecB"/>
    <property type="match status" value="1"/>
</dbReference>
<keyword evidence="6" id="KW-0963">Cytoplasm</keyword>
<comment type="caution">
    <text evidence="7">The sequence shown here is derived from an EMBL/GenBank/DDBJ whole genome shotgun (WGS) entry which is preliminary data.</text>
</comment>
<dbReference type="GO" id="GO:0006457">
    <property type="term" value="P:protein folding"/>
    <property type="evidence" value="ECO:0007669"/>
    <property type="project" value="UniProtKB-UniRule"/>
</dbReference>
<proteinExistence type="inferred from homology"/>
<dbReference type="PRINTS" id="PR01594">
    <property type="entry name" value="SECBCHAPRONE"/>
</dbReference>
<dbReference type="PANTHER" id="PTHR36918:SF1">
    <property type="entry name" value="PROTEIN-EXPORT PROTEIN SECB"/>
    <property type="match status" value="1"/>
</dbReference>
<evidence type="ECO:0000256" key="2">
    <source>
        <dbReference type="ARBA" id="ARBA00022448"/>
    </source>
</evidence>
<comment type="subunit">
    <text evidence="6">Homotetramer, a dimer of dimers. One homotetramer interacts with 1 SecA dimer.</text>
</comment>